<comment type="caution">
    <text evidence="8">The sequence shown here is derived from an EMBL/GenBank/DDBJ whole genome shotgun (WGS) entry which is preliminary data.</text>
</comment>
<dbReference type="InterPro" id="IPR036388">
    <property type="entry name" value="WH-like_DNA-bd_sf"/>
</dbReference>
<dbReference type="SUPFAM" id="SSF46785">
    <property type="entry name" value="Winged helix' DNA-binding domain"/>
    <property type="match status" value="1"/>
</dbReference>
<proteinExistence type="inferred from homology"/>
<dbReference type="CDD" id="cd07153">
    <property type="entry name" value="Fur_like"/>
    <property type="match status" value="1"/>
</dbReference>
<dbReference type="Gene3D" id="1.10.10.10">
    <property type="entry name" value="Winged helix-like DNA-binding domain superfamily/Winged helix DNA-binding domain"/>
    <property type="match status" value="1"/>
</dbReference>
<comment type="similarity">
    <text evidence="1">Belongs to the Fur family.</text>
</comment>
<dbReference type="GO" id="GO:0008270">
    <property type="term" value="F:zinc ion binding"/>
    <property type="evidence" value="ECO:0007669"/>
    <property type="project" value="TreeGrafter"/>
</dbReference>
<feature type="binding site" evidence="7">
    <location>
        <position position="86"/>
    </location>
    <ligand>
        <name>Zn(2+)</name>
        <dbReference type="ChEBI" id="CHEBI:29105"/>
    </ligand>
</feature>
<dbReference type="InterPro" id="IPR036390">
    <property type="entry name" value="WH_DNA-bd_sf"/>
</dbReference>
<reference evidence="8 9" key="1">
    <citation type="submission" date="2018-07" db="EMBL/GenBank/DDBJ databases">
        <title>Genomic Encyclopedia of Type Strains, Phase III (KMG-III): the genomes of soil and plant-associated and newly described type strains.</title>
        <authorList>
            <person name="Whitman W."/>
        </authorList>
    </citation>
    <scope>NUCLEOTIDE SEQUENCE [LARGE SCALE GENOMIC DNA]</scope>
    <source>
        <strain evidence="8 9">CECT 7287</strain>
    </source>
</reference>
<dbReference type="GO" id="GO:0045892">
    <property type="term" value="P:negative regulation of DNA-templated transcription"/>
    <property type="evidence" value="ECO:0007669"/>
    <property type="project" value="TreeGrafter"/>
</dbReference>
<feature type="binding site" evidence="7">
    <location>
        <position position="126"/>
    </location>
    <ligand>
        <name>Zn(2+)</name>
        <dbReference type="ChEBI" id="CHEBI:29105"/>
    </ligand>
</feature>
<feature type="binding site" evidence="7">
    <location>
        <position position="123"/>
    </location>
    <ligand>
        <name>Zn(2+)</name>
        <dbReference type="ChEBI" id="CHEBI:29105"/>
    </ligand>
</feature>
<keyword evidence="5" id="KW-0238">DNA-binding</keyword>
<evidence type="ECO:0000313" key="8">
    <source>
        <dbReference type="EMBL" id="RED63534.1"/>
    </source>
</evidence>
<evidence type="ECO:0000256" key="7">
    <source>
        <dbReference type="PIRSR" id="PIRSR602481-1"/>
    </source>
</evidence>
<evidence type="ECO:0000313" key="9">
    <source>
        <dbReference type="Proteomes" id="UP000256977"/>
    </source>
</evidence>
<evidence type="ECO:0000256" key="6">
    <source>
        <dbReference type="ARBA" id="ARBA00023163"/>
    </source>
</evidence>
<dbReference type="GO" id="GO:1900376">
    <property type="term" value="P:regulation of secondary metabolite biosynthetic process"/>
    <property type="evidence" value="ECO:0007669"/>
    <property type="project" value="TreeGrafter"/>
</dbReference>
<dbReference type="PANTHER" id="PTHR33202">
    <property type="entry name" value="ZINC UPTAKE REGULATION PROTEIN"/>
    <property type="match status" value="1"/>
</dbReference>
<dbReference type="OrthoDB" id="8659436at2"/>
<sequence length="134" mass="14931">MRKAGAMTVQRKTIYDLLTASDDHPTAADIIGRLKAGGHHFAYATVYNTLKYLTDEGLIQELKLEGDACRYDARVEDHQHIVCTECGKVDEVFVPTPSEWLEKISDQTGYTITNEQYVFKGVCQSCSSANKSAH</sequence>
<dbReference type="Gene3D" id="3.30.1490.190">
    <property type="match status" value="1"/>
</dbReference>
<dbReference type="InterPro" id="IPR043135">
    <property type="entry name" value="Fur_C"/>
</dbReference>
<name>A0A3D9IP32_9BACL</name>
<evidence type="ECO:0000256" key="3">
    <source>
        <dbReference type="ARBA" id="ARBA00022833"/>
    </source>
</evidence>
<dbReference type="InterPro" id="IPR002481">
    <property type="entry name" value="FUR"/>
</dbReference>
<dbReference type="GO" id="GO:0000976">
    <property type="term" value="F:transcription cis-regulatory region binding"/>
    <property type="evidence" value="ECO:0007669"/>
    <property type="project" value="TreeGrafter"/>
</dbReference>
<keyword evidence="3 7" id="KW-0862">Zinc</keyword>
<keyword evidence="4" id="KW-0805">Transcription regulation</keyword>
<dbReference type="AlphaFoldDB" id="A0A3D9IP32"/>
<dbReference type="EMBL" id="QRDZ01000025">
    <property type="protein sequence ID" value="RED63534.1"/>
    <property type="molecule type" value="Genomic_DNA"/>
</dbReference>
<evidence type="ECO:0000256" key="2">
    <source>
        <dbReference type="ARBA" id="ARBA00022491"/>
    </source>
</evidence>
<feature type="binding site" evidence="7">
    <location>
        <position position="83"/>
    </location>
    <ligand>
        <name>Zn(2+)</name>
        <dbReference type="ChEBI" id="CHEBI:29105"/>
    </ligand>
</feature>
<dbReference type="PANTHER" id="PTHR33202:SF7">
    <property type="entry name" value="FERRIC UPTAKE REGULATION PROTEIN"/>
    <property type="match status" value="1"/>
</dbReference>
<evidence type="ECO:0000256" key="1">
    <source>
        <dbReference type="ARBA" id="ARBA00007957"/>
    </source>
</evidence>
<dbReference type="Pfam" id="PF01475">
    <property type="entry name" value="FUR"/>
    <property type="match status" value="1"/>
</dbReference>
<evidence type="ECO:0000256" key="5">
    <source>
        <dbReference type="ARBA" id="ARBA00023125"/>
    </source>
</evidence>
<accession>A0A3D9IP32</accession>
<dbReference type="GO" id="GO:0003700">
    <property type="term" value="F:DNA-binding transcription factor activity"/>
    <property type="evidence" value="ECO:0007669"/>
    <property type="project" value="InterPro"/>
</dbReference>
<gene>
    <name evidence="8" type="ORF">DFP98_12581</name>
</gene>
<keyword evidence="2" id="KW-0678">Repressor</keyword>
<dbReference type="Proteomes" id="UP000256977">
    <property type="component" value="Unassembled WGS sequence"/>
</dbReference>
<keyword evidence="9" id="KW-1185">Reference proteome</keyword>
<keyword evidence="7" id="KW-0479">Metal-binding</keyword>
<keyword evidence="6" id="KW-0804">Transcription</keyword>
<organism evidence="8 9">
    <name type="scientific">Cohnella phaseoli</name>
    <dbReference type="NCBI Taxonomy" id="456490"/>
    <lineage>
        <taxon>Bacteria</taxon>
        <taxon>Bacillati</taxon>
        <taxon>Bacillota</taxon>
        <taxon>Bacilli</taxon>
        <taxon>Bacillales</taxon>
        <taxon>Paenibacillaceae</taxon>
        <taxon>Cohnella</taxon>
    </lineage>
</organism>
<evidence type="ECO:0000256" key="4">
    <source>
        <dbReference type="ARBA" id="ARBA00023015"/>
    </source>
</evidence>
<comment type="cofactor">
    <cofactor evidence="7">
        <name>Zn(2+)</name>
        <dbReference type="ChEBI" id="CHEBI:29105"/>
    </cofactor>
    <text evidence="7">Binds 1 zinc ion per subunit.</text>
</comment>
<dbReference type="RefSeq" id="WP_116063648.1">
    <property type="nucleotide sequence ID" value="NZ_QRDZ01000025.1"/>
</dbReference>
<protein>
    <submittedName>
        <fullName evidence="8">Fur family peroxide stress response transcriptional regulator</fullName>
    </submittedName>
</protein>